<name>A0A2T0FFP2_9ASCO</name>
<dbReference type="RefSeq" id="XP_024663754.1">
    <property type="nucleotide sequence ID" value="XM_024807986.1"/>
</dbReference>
<dbReference type="InterPro" id="IPR002466">
    <property type="entry name" value="A_deamin"/>
</dbReference>
<dbReference type="OrthoDB" id="10268011at2759"/>
<protein>
    <submittedName>
        <fullName evidence="2">tRNA-specific adenosine deaminase 1</fullName>
    </submittedName>
</protein>
<organism evidence="2 3">
    <name type="scientific">Wickerhamiella sorbophila</name>
    <dbReference type="NCBI Taxonomy" id="45607"/>
    <lineage>
        <taxon>Eukaryota</taxon>
        <taxon>Fungi</taxon>
        <taxon>Dikarya</taxon>
        <taxon>Ascomycota</taxon>
        <taxon>Saccharomycotina</taxon>
        <taxon>Dipodascomycetes</taxon>
        <taxon>Dipodascales</taxon>
        <taxon>Trichomonascaceae</taxon>
        <taxon>Wickerhamiella</taxon>
    </lineage>
</organism>
<dbReference type="SMART" id="SM00552">
    <property type="entry name" value="ADEAMc"/>
    <property type="match status" value="1"/>
</dbReference>
<dbReference type="Pfam" id="PF02137">
    <property type="entry name" value="A_deamin"/>
    <property type="match status" value="1"/>
</dbReference>
<proteinExistence type="predicted"/>
<dbReference type="PANTHER" id="PTHR47803:SF1">
    <property type="entry name" value="TRNA-SPECIFIC ADENOSINE DEAMINASE 1"/>
    <property type="match status" value="1"/>
</dbReference>
<evidence type="ECO:0000313" key="2">
    <source>
        <dbReference type="EMBL" id="PRT53808.1"/>
    </source>
</evidence>
<sequence length="322" mass="35980">MAAWLVLEQYKKLPNKGKPTLRSNGVQEWTILAGVVVERDGEWECVALSTGLKAMPETIIANGGGKILHDMHAEILALRAFNRWILGQCLEPTSGWIEKVGPKFKARENLRVFLYVSAPPCGDASMSLFQGESWESKPEGLLIRGRNHYGYLGYLRTKPGRQDSELTLSKSCTDKLAFRQQTSILLGPTRRIVEPIYLTMLVCPVLPDFDRAFRRWPAANYFSWQEPQFTFADAQAPTKAPSPTSLVWVSPNLQEVIVNGVRQGSKLGSGKGASIVSRFEIAKLVKAIEQTSATSYLSWKATADKEYPPGWQRTAMDDFELI</sequence>
<dbReference type="STRING" id="45607.A0A2T0FFP2"/>
<dbReference type="PROSITE" id="PS50141">
    <property type="entry name" value="A_DEAMIN_EDITASE"/>
    <property type="match status" value="1"/>
</dbReference>
<evidence type="ECO:0000259" key="1">
    <source>
        <dbReference type="PROSITE" id="PS50141"/>
    </source>
</evidence>
<dbReference type="EMBL" id="NDIQ01000001">
    <property type="protein sequence ID" value="PRT53808.1"/>
    <property type="molecule type" value="Genomic_DNA"/>
</dbReference>
<dbReference type="GO" id="GO:0003723">
    <property type="term" value="F:RNA binding"/>
    <property type="evidence" value="ECO:0007669"/>
    <property type="project" value="InterPro"/>
</dbReference>
<keyword evidence="3" id="KW-1185">Reference proteome</keyword>
<feature type="domain" description="A to I editase" evidence="1">
    <location>
        <begin position="47"/>
        <end position="202"/>
    </location>
</feature>
<dbReference type="Proteomes" id="UP000238350">
    <property type="component" value="Unassembled WGS sequence"/>
</dbReference>
<dbReference type="GO" id="GO:0002100">
    <property type="term" value="P:tRNA wobble adenosine to inosine editing"/>
    <property type="evidence" value="ECO:0007669"/>
    <property type="project" value="InterPro"/>
</dbReference>
<dbReference type="InterPro" id="IPR042935">
    <property type="entry name" value="Tad1"/>
</dbReference>
<reference evidence="2 3" key="1">
    <citation type="submission" date="2017-04" db="EMBL/GenBank/DDBJ databases">
        <title>Genome sequencing of [Candida] sorbophila.</title>
        <authorList>
            <person name="Ahn J.O."/>
        </authorList>
    </citation>
    <scope>NUCLEOTIDE SEQUENCE [LARGE SCALE GENOMIC DNA]</scope>
    <source>
        <strain evidence="2 3">DS02</strain>
    </source>
</reference>
<dbReference type="PANTHER" id="PTHR47803">
    <property type="entry name" value="TRNA-SPECIFIC ADENOSINE DEAMINASE 1"/>
    <property type="match status" value="1"/>
</dbReference>
<dbReference type="AlphaFoldDB" id="A0A2T0FFP2"/>
<accession>A0A2T0FFP2</accession>
<dbReference type="GO" id="GO:0043829">
    <property type="term" value="F:tRNA-specific adenosine-37 deaminase activity"/>
    <property type="evidence" value="ECO:0007669"/>
    <property type="project" value="TreeGrafter"/>
</dbReference>
<comment type="caution">
    <text evidence="2">The sequence shown here is derived from an EMBL/GenBank/DDBJ whole genome shotgun (WGS) entry which is preliminary data.</text>
</comment>
<gene>
    <name evidence="2" type="ORF">B9G98_01428</name>
</gene>
<evidence type="ECO:0000313" key="3">
    <source>
        <dbReference type="Proteomes" id="UP000238350"/>
    </source>
</evidence>
<dbReference type="GeneID" id="36515177"/>